<comment type="caution">
    <text evidence="19">The sequence shown here is derived from an EMBL/GenBank/DDBJ whole genome shotgun (WGS) entry which is preliminary data.</text>
</comment>
<gene>
    <name evidence="19" type="ORF">A2664_01295</name>
</gene>
<dbReference type="InterPro" id="IPR050396">
    <property type="entry name" value="Glycosyltr_51/Transpeptidase"/>
</dbReference>
<dbReference type="GO" id="GO:0006508">
    <property type="term" value="P:proteolysis"/>
    <property type="evidence" value="ECO:0007669"/>
    <property type="project" value="UniProtKB-KW"/>
</dbReference>
<keyword evidence="6" id="KW-0645">Protease</keyword>
<dbReference type="EMBL" id="MHRF01000010">
    <property type="protein sequence ID" value="OHA17969.1"/>
    <property type="molecule type" value="Genomic_DNA"/>
</dbReference>
<keyword evidence="14" id="KW-0961">Cell wall biogenesis/degradation</keyword>
<feature type="domain" description="Glycosyl transferase family 51" evidence="18">
    <location>
        <begin position="51"/>
        <end position="222"/>
    </location>
</feature>
<dbReference type="GO" id="GO:0009002">
    <property type="term" value="F:serine-type D-Ala-D-Ala carboxypeptidase activity"/>
    <property type="evidence" value="ECO:0007669"/>
    <property type="project" value="UniProtKB-EC"/>
</dbReference>
<keyword evidence="11" id="KW-0573">Peptidoglycan synthesis</keyword>
<keyword evidence="12" id="KW-0472">Membrane</keyword>
<dbReference type="Gene3D" id="1.10.3810.10">
    <property type="entry name" value="Biosynthetic peptidoglycan transglycosylase-like"/>
    <property type="match status" value="1"/>
</dbReference>
<evidence type="ECO:0000256" key="3">
    <source>
        <dbReference type="ARBA" id="ARBA00007739"/>
    </source>
</evidence>
<dbReference type="Proteomes" id="UP000178873">
    <property type="component" value="Unassembled WGS sequence"/>
</dbReference>
<feature type="domain" description="Penicillin-binding protein transpeptidase" evidence="17">
    <location>
        <begin position="314"/>
        <end position="591"/>
    </location>
</feature>
<proteinExistence type="inferred from homology"/>
<dbReference type="GO" id="GO:0008360">
    <property type="term" value="P:regulation of cell shape"/>
    <property type="evidence" value="ECO:0007669"/>
    <property type="project" value="UniProtKB-KW"/>
</dbReference>
<accession>A0A1G2M4E0</accession>
<evidence type="ECO:0000256" key="15">
    <source>
        <dbReference type="ARBA" id="ARBA00034000"/>
    </source>
</evidence>
<keyword evidence="13" id="KW-0511">Multifunctional enzyme</keyword>
<evidence type="ECO:0000256" key="4">
    <source>
        <dbReference type="ARBA" id="ARBA00022475"/>
    </source>
</evidence>
<comment type="similarity">
    <text evidence="2">In the C-terminal section; belongs to the transpeptidase family.</text>
</comment>
<dbReference type="PANTHER" id="PTHR32282:SF11">
    <property type="entry name" value="PENICILLIN-BINDING PROTEIN 1B"/>
    <property type="match status" value="1"/>
</dbReference>
<comment type="catalytic activity">
    <reaction evidence="15">
        <text>Preferential cleavage: (Ac)2-L-Lys-D-Ala-|-D-Ala. Also transpeptidation of peptidyl-alanyl moieties that are N-acyl substituents of D-alanine.</text>
        <dbReference type="EC" id="3.4.16.4"/>
    </reaction>
</comment>
<evidence type="ECO:0000256" key="6">
    <source>
        <dbReference type="ARBA" id="ARBA00022670"/>
    </source>
</evidence>
<keyword evidence="9" id="KW-0378">Hydrolase</keyword>
<evidence type="ECO:0000256" key="12">
    <source>
        <dbReference type="ARBA" id="ARBA00023136"/>
    </source>
</evidence>
<evidence type="ECO:0000256" key="8">
    <source>
        <dbReference type="ARBA" id="ARBA00022679"/>
    </source>
</evidence>
<organism evidence="19 20">
    <name type="scientific">Candidatus Taylorbacteria bacterium RIFCSPHIGHO2_01_FULL_46_22b</name>
    <dbReference type="NCBI Taxonomy" id="1802301"/>
    <lineage>
        <taxon>Bacteria</taxon>
        <taxon>Candidatus Tayloriibacteriota</taxon>
    </lineage>
</organism>
<dbReference type="SUPFAM" id="SSF56601">
    <property type="entry name" value="beta-lactamase/transpeptidase-like"/>
    <property type="match status" value="1"/>
</dbReference>
<evidence type="ECO:0000313" key="20">
    <source>
        <dbReference type="Proteomes" id="UP000178873"/>
    </source>
</evidence>
<evidence type="ECO:0000256" key="2">
    <source>
        <dbReference type="ARBA" id="ARBA00007090"/>
    </source>
</evidence>
<dbReference type="Pfam" id="PF00912">
    <property type="entry name" value="Transgly"/>
    <property type="match status" value="1"/>
</dbReference>
<comment type="subcellular location">
    <subcellularLocation>
        <location evidence="1">Cell membrane</location>
    </subcellularLocation>
</comment>
<evidence type="ECO:0000256" key="11">
    <source>
        <dbReference type="ARBA" id="ARBA00022984"/>
    </source>
</evidence>
<evidence type="ECO:0000313" key="19">
    <source>
        <dbReference type="EMBL" id="OHA17969.1"/>
    </source>
</evidence>
<evidence type="ECO:0000256" key="14">
    <source>
        <dbReference type="ARBA" id="ARBA00023316"/>
    </source>
</evidence>
<evidence type="ECO:0000259" key="18">
    <source>
        <dbReference type="Pfam" id="PF00912"/>
    </source>
</evidence>
<dbReference type="GO" id="GO:0005886">
    <property type="term" value="C:plasma membrane"/>
    <property type="evidence" value="ECO:0007669"/>
    <property type="project" value="UniProtKB-SubCell"/>
</dbReference>
<dbReference type="GO" id="GO:0030288">
    <property type="term" value="C:outer membrane-bounded periplasmic space"/>
    <property type="evidence" value="ECO:0007669"/>
    <property type="project" value="TreeGrafter"/>
</dbReference>
<dbReference type="GO" id="GO:0008658">
    <property type="term" value="F:penicillin binding"/>
    <property type="evidence" value="ECO:0007669"/>
    <property type="project" value="InterPro"/>
</dbReference>
<evidence type="ECO:0000256" key="10">
    <source>
        <dbReference type="ARBA" id="ARBA00022960"/>
    </source>
</evidence>
<dbReference type="InterPro" id="IPR001460">
    <property type="entry name" value="PCN-bd_Tpept"/>
</dbReference>
<dbReference type="InterPro" id="IPR036950">
    <property type="entry name" value="PBP_transglycosylase"/>
</dbReference>
<dbReference type="FunFam" id="1.10.3810.10:FF:000001">
    <property type="entry name" value="Penicillin-binding protein 1A"/>
    <property type="match status" value="1"/>
</dbReference>
<comment type="similarity">
    <text evidence="3">In the N-terminal section; belongs to the glycosyltransferase 51 family.</text>
</comment>
<comment type="catalytic activity">
    <reaction evidence="16">
        <text>[GlcNAc-(1-&gt;4)-Mur2Ac(oyl-L-Ala-gamma-D-Glu-L-Lys-D-Ala-D-Ala)](n)-di-trans,octa-cis-undecaprenyl diphosphate + beta-D-GlcNAc-(1-&gt;4)-Mur2Ac(oyl-L-Ala-gamma-D-Glu-L-Lys-D-Ala-D-Ala)-di-trans,octa-cis-undecaprenyl diphosphate = [GlcNAc-(1-&gt;4)-Mur2Ac(oyl-L-Ala-gamma-D-Glu-L-Lys-D-Ala-D-Ala)](n+1)-di-trans,octa-cis-undecaprenyl diphosphate + di-trans,octa-cis-undecaprenyl diphosphate + H(+)</text>
        <dbReference type="Rhea" id="RHEA:23708"/>
        <dbReference type="Rhea" id="RHEA-COMP:9602"/>
        <dbReference type="Rhea" id="RHEA-COMP:9603"/>
        <dbReference type="ChEBI" id="CHEBI:15378"/>
        <dbReference type="ChEBI" id="CHEBI:58405"/>
        <dbReference type="ChEBI" id="CHEBI:60033"/>
        <dbReference type="ChEBI" id="CHEBI:78435"/>
        <dbReference type="EC" id="2.4.99.28"/>
    </reaction>
</comment>
<evidence type="ECO:0000256" key="1">
    <source>
        <dbReference type="ARBA" id="ARBA00004236"/>
    </source>
</evidence>
<dbReference type="NCBIfam" id="TIGR02074">
    <property type="entry name" value="PBP_1a_fam"/>
    <property type="match status" value="1"/>
</dbReference>
<keyword evidence="10" id="KW-0133">Cell shape</keyword>
<sequence>MLVVALGFVLSGIFILWISSFKMPDLSGLEQRKISQSTKIFDRTGQVLLYDVHQDVRRTIVSFDQISRNIKNAAVAIEDAEFYQHKGIKLSSFIRAVLTNIGTFSFSQGGSTITQQVVKNIILTKEKSISRKLKEWVLSVKLEQLISKEEILTLYLNESPYGGNMYGIQEASQSYFGKNAADVTLAESAYLAAIPNAPTYYSPYGTHLDKLEERKNLVLARMLENKFITQEEYDTAKQEKVAFKPQAQTGIYAPHFVLYVKEYLESKYGPRAISDGGMKVITTLDYQMQEKAEEIARRHAEENEKKFNAENAGLIAIDIKTGQILSMVGSRNYFDKEIDGNYNVTLAKRQPGSSFKPFVYATAFKKGYTPETTLFNLRTEFSTYCNPDGTPINSSDEDKCYMPENYDGRYEGPMTLRNALAQSVNIIAIKVLYLAGIRDSLQTARDLGITTLGDINQYGLTLVLGGGEVTLLEMTSAYATLANGGVRNPHTAIIEITDQNGNVLEKYDPHPTTILPKKVTLEISDILSDEKARAPEFGSHSLLYFPEREVAVKTGTTNDYRDAWIVGYTPSVAVGAWAGNNDNSSMEKKIAGFIIAPLWHEFMDTVLASSSPNERFERPEETDMTNLKPVLRGLWQGNIAYTIDRMSGKLATSFTPPETRVEKVVQDVHSILYWVDKNNPLGPSPEHPENDSQFPYWEYAVQKWVAQQNLVAETPAVIPTATDDIHTPSLSPQLNISGIDQNTLYQVNSSLYVSVVGFGKYPLTKVDFFLNDQFIGSSSHAPFGITFTPNSIGQVNDINTLKVVGYDSVFNKSEAVVGLRLLFENQ</sequence>
<evidence type="ECO:0000256" key="9">
    <source>
        <dbReference type="ARBA" id="ARBA00022801"/>
    </source>
</evidence>
<dbReference type="Pfam" id="PF00905">
    <property type="entry name" value="Transpeptidase"/>
    <property type="match status" value="1"/>
</dbReference>
<dbReference type="InterPro" id="IPR023346">
    <property type="entry name" value="Lysozyme-like_dom_sf"/>
</dbReference>
<keyword evidence="4" id="KW-1003">Cell membrane</keyword>
<dbReference type="InterPro" id="IPR012338">
    <property type="entry name" value="Beta-lactam/transpept-like"/>
</dbReference>
<evidence type="ECO:0000259" key="17">
    <source>
        <dbReference type="Pfam" id="PF00905"/>
    </source>
</evidence>
<reference evidence="19 20" key="1">
    <citation type="journal article" date="2016" name="Nat. Commun.">
        <title>Thousands of microbial genomes shed light on interconnected biogeochemical processes in an aquifer system.</title>
        <authorList>
            <person name="Anantharaman K."/>
            <person name="Brown C.T."/>
            <person name="Hug L.A."/>
            <person name="Sharon I."/>
            <person name="Castelle C.J."/>
            <person name="Probst A.J."/>
            <person name="Thomas B.C."/>
            <person name="Singh A."/>
            <person name="Wilkins M.J."/>
            <person name="Karaoz U."/>
            <person name="Brodie E.L."/>
            <person name="Williams K.H."/>
            <person name="Hubbard S.S."/>
            <person name="Banfield J.F."/>
        </authorList>
    </citation>
    <scope>NUCLEOTIDE SEQUENCE [LARGE SCALE GENOMIC DNA]</scope>
</reference>
<keyword evidence="7" id="KW-0328">Glycosyltransferase</keyword>
<dbReference type="GO" id="GO:0009252">
    <property type="term" value="P:peptidoglycan biosynthetic process"/>
    <property type="evidence" value="ECO:0007669"/>
    <property type="project" value="UniProtKB-KW"/>
</dbReference>
<evidence type="ECO:0000256" key="13">
    <source>
        <dbReference type="ARBA" id="ARBA00023268"/>
    </source>
</evidence>
<dbReference type="InterPro" id="IPR001264">
    <property type="entry name" value="Glyco_trans_51"/>
</dbReference>
<evidence type="ECO:0000256" key="16">
    <source>
        <dbReference type="ARBA" id="ARBA00049902"/>
    </source>
</evidence>
<keyword evidence="8" id="KW-0808">Transferase</keyword>
<dbReference type="Gene3D" id="3.40.710.10">
    <property type="entry name" value="DD-peptidase/beta-lactamase superfamily"/>
    <property type="match status" value="1"/>
</dbReference>
<dbReference type="GO" id="GO:0008955">
    <property type="term" value="F:peptidoglycan glycosyltransferase activity"/>
    <property type="evidence" value="ECO:0007669"/>
    <property type="project" value="UniProtKB-EC"/>
</dbReference>
<keyword evidence="5" id="KW-0121">Carboxypeptidase</keyword>
<dbReference type="SUPFAM" id="SSF53955">
    <property type="entry name" value="Lysozyme-like"/>
    <property type="match status" value="1"/>
</dbReference>
<name>A0A1G2M4E0_9BACT</name>
<evidence type="ECO:0000256" key="7">
    <source>
        <dbReference type="ARBA" id="ARBA00022676"/>
    </source>
</evidence>
<dbReference type="AlphaFoldDB" id="A0A1G2M4E0"/>
<evidence type="ECO:0000256" key="5">
    <source>
        <dbReference type="ARBA" id="ARBA00022645"/>
    </source>
</evidence>
<dbReference type="PANTHER" id="PTHR32282">
    <property type="entry name" value="BINDING PROTEIN TRANSPEPTIDASE, PUTATIVE-RELATED"/>
    <property type="match status" value="1"/>
</dbReference>
<dbReference type="GO" id="GO:0071555">
    <property type="term" value="P:cell wall organization"/>
    <property type="evidence" value="ECO:0007669"/>
    <property type="project" value="UniProtKB-KW"/>
</dbReference>
<protein>
    <submittedName>
        <fullName evidence="19">Uncharacterized protein</fullName>
    </submittedName>
</protein>
<dbReference type="STRING" id="1802301.A2664_01295"/>